<dbReference type="EC" id="4.1.1.50" evidence="11"/>
<evidence type="ECO:0000256" key="1">
    <source>
        <dbReference type="ARBA" id="ARBA00001928"/>
    </source>
</evidence>
<keyword evidence="4" id="KW-0068">Autocatalytic cleavage</keyword>
<evidence type="ECO:0000256" key="4">
    <source>
        <dbReference type="ARBA" id="ARBA00022813"/>
    </source>
</evidence>
<dbReference type="InterPro" id="IPR003826">
    <property type="entry name" value="AdoMetDC_fam_prok"/>
</dbReference>
<evidence type="ECO:0000256" key="3">
    <source>
        <dbReference type="ARBA" id="ARBA00022793"/>
    </source>
</evidence>
<evidence type="ECO:0000313" key="12">
    <source>
        <dbReference type="Proteomes" id="UP000529637"/>
    </source>
</evidence>
<dbReference type="EMBL" id="JABWMJ010000001">
    <property type="protein sequence ID" value="NUZ04688.1"/>
    <property type="molecule type" value="Genomic_DNA"/>
</dbReference>
<dbReference type="InterPro" id="IPR017716">
    <property type="entry name" value="S-AdoMet_deCOase_pro-enz"/>
</dbReference>
<dbReference type="SUPFAM" id="SSF56276">
    <property type="entry name" value="S-adenosylmethionine decarboxylase"/>
    <property type="match status" value="1"/>
</dbReference>
<dbReference type="NCBIfam" id="TIGR03330">
    <property type="entry name" value="SAM_DCase_Bsu"/>
    <property type="match status" value="1"/>
</dbReference>
<dbReference type="PANTHER" id="PTHR33866:SF2">
    <property type="entry name" value="S-ADENOSYLMETHIONINE DECARBOXYLASE PROENZYME"/>
    <property type="match status" value="1"/>
</dbReference>
<dbReference type="RefSeq" id="WP_176065819.1">
    <property type="nucleotide sequence ID" value="NZ_JABWMJ010000001.1"/>
</dbReference>
<evidence type="ECO:0000256" key="5">
    <source>
        <dbReference type="ARBA" id="ARBA00023066"/>
    </source>
</evidence>
<comment type="cofactor">
    <cofactor evidence="1">
        <name>pyruvate</name>
        <dbReference type="ChEBI" id="CHEBI:15361"/>
    </cofactor>
</comment>
<gene>
    <name evidence="11" type="primary">speD</name>
    <name evidence="11" type="ORF">HQN59_02835</name>
</gene>
<evidence type="ECO:0000256" key="2">
    <source>
        <dbReference type="ARBA" id="ARBA00022691"/>
    </source>
</evidence>
<protein>
    <submittedName>
        <fullName evidence="11">Adenosylmethionine decarboxylase</fullName>
        <ecNumber evidence="11">4.1.1.50</ecNumber>
    </submittedName>
</protein>
<dbReference type="GO" id="GO:0005829">
    <property type="term" value="C:cytosol"/>
    <property type="evidence" value="ECO:0007669"/>
    <property type="project" value="TreeGrafter"/>
</dbReference>
<dbReference type="GO" id="GO:0008295">
    <property type="term" value="P:spermidine biosynthetic process"/>
    <property type="evidence" value="ECO:0007669"/>
    <property type="project" value="UniProtKB-KW"/>
</dbReference>
<evidence type="ECO:0000256" key="10">
    <source>
        <dbReference type="ARBA" id="ARBA00023317"/>
    </source>
</evidence>
<dbReference type="Gene3D" id="3.30.160.750">
    <property type="match status" value="1"/>
</dbReference>
<dbReference type="InterPro" id="IPR016067">
    <property type="entry name" value="S-AdoMet_deCO2ase_core"/>
</dbReference>
<sequence>MHGLHLTADLAGCAGAPLLTDPALLRRVCTDAVAAAGLHAVAELFHAFAAAPQAGAAGVTGVVLLAESHLAVHTWPEIGAATLDVYVCNVGVDNSARARALLEALIAAFAPDAVERHAIERGSVGAAADAQATAAAPAPELAGALGRVDTTRAAPPSLPRAA</sequence>
<dbReference type="AlphaFoldDB" id="A0A7Y6NK54"/>
<keyword evidence="3" id="KW-0210">Decarboxylase</keyword>
<evidence type="ECO:0000256" key="6">
    <source>
        <dbReference type="ARBA" id="ARBA00023115"/>
    </source>
</evidence>
<dbReference type="GO" id="GO:0004014">
    <property type="term" value="F:adenosylmethionine decarboxylase activity"/>
    <property type="evidence" value="ECO:0007669"/>
    <property type="project" value="UniProtKB-EC"/>
</dbReference>
<evidence type="ECO:0000256" key="8">
    <source>
        <dbReference type="ARBA" id="ARBA00023239"/>
    </source>
</evidence>
<keyword evidence="9" id="KW-0704">Schiff base</keyword>
<dbReference type="Pfam" id="PF02675">
    <property type="entry name" value="AdoMet_dc"/>
    <property type="match status" value="1"/>
</dbReference>
<dbReference type="Gene3D" id="3.30.360.110">
    <property type="entry name" value="S-adenosylmethionine decarboxylase domain"/>
    <property type="match status" value="1"/>
</dbReference>
<proteinExistence type="predicted"/>
<dbReference type="InterPro" id="IPR042286">
    <property type="entry name" value="AdoMetDC_C"/>
</dbReference>
<organism evidence="11 12">
    <name type="scientific">Piscinibacter koreensis</name>
    <dbReference type="NCBI Taxonomy" id="2742824"/>
    <lineage>
        <taxon>Bacteria</taxon>
        <taxon>Pseudomonadati</taxon>
        <taxon>Pseudomonadota</taxon>
        <taxon>Betaproteobacteria</taxon>
        <taxon>Burkholderiales</taxon>
        <taxon>Sphaerotilaceae</taxon>
        <taxon>Piscinibacter</taxon>
    </lineage>
</organism>
<keyword evidence="8 11" id="KW-0456">Lyase</keyword>
<keyword evidence="10" id="KW-0670">Pyruvate</keyword>
<evidence type="ECO:0000256" key="7">
    <source>
        <dbReference type="ARBA" id="ARBA00023145"/>
    </source>
</evidence>
<keyword evidence="6" id="KW-0620">Polyamine biosynthesis</keyword>
<evidence type="ECO:0000256" key="9">
    <source>
        <dbReference type="ARBA" id="ARBA00023270"/>
    </source>
</evidence>
<keyword evidence="5" id="KW-0745">Spermidine biosynthesis</keyword>
<keyword evidence="12" id="KW-1185">Reference proteome</keyword>
<dbReference type="PANTHER" id="PTHR33866">
    <property type="entry name" value="S-ADENOSYLMETHIONINE DECARBOXYLASE PROENZYME"/>
    <property type="match status" value="1"/>
</dbReference>
<dbReference type="InterPro" id="IPR042284">
    <property type="entry name" value="AdoMetDC_N"/>
</dbReference>
<evidence type="ECO:0000313" key="11">
    <source>
        <dbReference type="EMBL" id="NUZ04688.1"/>
    </source>
</evidence>
<name>A0A7Y6NK54_9BURK</name>
<comment type="caution">
    <text evidence="11">The sequence shown here is derived from an EMBL/GenBank/DDBJ whole genome shotgun (WGS) entry which is preliminary data.</text>
</comment>
<accession>A0A7Y6NK54</accession>
<dbReference type="Proteomes" id="UP000529637">
    <property type="component" value="Unassembled WGS sequence"/>
</dbReference>
<reference evidence="11 12" key="1">
    <citation type="submission" date="2020-06" db="EMBL/GenBank/DDBJ databases">
        <title>Schlegella sp. ID0723 isolated from air conditioner.</title>
        <authorList>
            <person name="Kim D.Y."/>
            <person name="Kim D.-U."/>
        </authorList>
    </citation>
    <scope>NUCLEOTIDE SEQUENCE [LARGE SCALE GENOMIC DNA]</scope>
    <source>
        <strain evidence="11 12">ID0723</strain>
    </source>
</reference>
<keyword evidence="2" id="KW-0949">S-adenosyl-L-methionine</keyword>
<keyword evidence="7" id="KW-0865">Zymogen</keyword>